<dbReference type="PANTHER" id="PTHR43400">
    <property type="entry name" value="FUMARATE REDUCTASE"/>
    <property type="match status" value="1"/>
</dbReference>
<feature type="transmembrane region" description="Helical" evidence="5">
    <location>
        <begin position="771"/>
        <end position="790"/>
    </location>
</feature>
<organism evidence="7 8">
    <name type="scientific">Rhodovulum adriaticum</name>
    <name type="common">Rhodopseudomonas adriatica</name>
    <dbReference type="NCBI Taxonomy" id="35804"/>
    <lineage>
        <taxon>Bacteria</taxon>
        <taxon>Pseudomonadati</taxon>
        <taxon>Pseudomonadota</taxon>
        <taxon>Alphaproteobacteria</taxon>
        <taxon>Rhodobacterales</taxon>
        <taxon>Paracoccaceae</taxon>
        <taxon>Rhodovulum</taxon>
    </lineage>
</organism>
<dbReference type="InterPro" id="IPR050315">
    <property type="entry name" value="FAD-oxidoreductase_2"/>
</dbReference>
<dbReference type="SUPFAM" id="SSF103501">
    <property type="entry name" value="Respiratory nitrate reductase 1 gamma chain"/>
    <property type="match status" value="1"/>
</dbReference>
<keyword evidence="4" id="KW-0560">Oxidoreductase</keyword>
<comment type="caution">
    <text evidence="7">The sequence shown here is derived from an EMBL/GenBank/DDBJ whole genome shotgun (WGS) entry which is preliminary data.</text>
</comment>
<dbReference type="InterPro" id="IPR003953">
    <property type="entry name" value="FAD-dep_OxRdtase_2_FAD-bd"/>
</dbReference>
<name>A0A4R2NMG5_RHOAD</name>
<dbReference type="AlphaFoldDB" id="A0A4R2NMG5"/>
<proteinExistence type="predicted"/>
<sequence>MPAPATETGPADRTQVLVIGGGFAGLCAAIQAARDGAQTTLLDAAPAHLRGGNARHCRNIRLAHLDETPWQRDTYPVAEFTADMARMGTPDAALAAVLAEGARDLGPWLAELGVAFEPWADGNLPYSRRTAFFRGGGQALVNALTRAAQRAGVEIRHEWHVTALPCPTQTGPLRVAADTPDGHRTIQAAALVLACGGYGGDRDRLSETLGPRGAGIANRGTPHQRGAPLHWLLENGAAAAGQPGDGHLVAVDARAPLDDAGIVSRVDGMQLGIVVDATGHRFMDEGETATPARYSTWGRALAARPDPRAWLVLGADTLRHLPPMLYPPIRADGAAALALQSGIDAAGLAATLAQVNAHLSGGPPPDPPRSRWDKAPLAPLTGPLAAIPMQPGLAFTRHGLAVDAGARVQLTNGAPAPRLFAAGTAMCGAVLGQGYLSGTALTIAGVFGRIAGENAARQAREAPAAPIKCRTAAAPRPVAPPPPPSADPLAEARRALNICNTCGFCTGLCDVFPAAQARPDLTAGDLRHLAHLCHDCRSCYYDCQYAPPHDFAVNVPAAMAEMRTREYRSTLIPRGREAAIMAAVFTLCLLGVPLAALLAVPAPVLFAVQSGPGAFYAVIPHGVMSGGAALAFGGAGALLALRVVRFWRAGSGPAMRLSPGAMARALGDVLRLRNLGGGTPGCEDRAGPTGTARRWAHHLLAYGFGLTFLATMAGAVLHRAGHLAPYPLASAPVLLGGVGGIAMLAGLAGLEWRRRHADRAPATPGMERADRVLRAQLAVVAASGLVLLAARDTAAMGVLLALHLGSVLGLALCLPFGKLSHGAYRAAALLRHAGERAAWRAPGLTSAADRGHHPDR</sequence>
<dbReference type="PANTHER" id="PTHR43400:SF7">
    <property type="entry name" value="FAD-DEPENDENT OXIDOREDUCTASE 2 FAD BINDING DOMAIN-CONTAINING PROTEIN"/>
    <property type="match status" value="1"/>
</dbReference>
<evidence type="ECO:0000313" key="8">
    <source>
        <dbReference type="Proteomes" id="UP000295733"/>
    </source>
</evidence>
<feature type="transmembrane region" description="Helical" evidence="5">
    <location>
        <begin position="796"/>
        <end position="816"/>
    </location>
</feature>
<evidence type="ECO:0000259" key="6">
    <source>
        <dbReference type="Pfam" id="PF00890"/>
    </source>
</evidence>
<evidence type="ECO:0000256" key="1">
    <source>
        <dbReference type="ARBA" id="ARBA00001974"/>
    </source>
</evidence>
<dbReference type="EMBL" id="SLXL01000005">
    <property type="protein sequence ID" value="TCP22807.1"/>
    <property type="molecule type" value="Genomic_DNA"/>
</dbReference>
<dbReference type="InterPro" id="IPR036197">
    <property type="entry name" value="NarG-like_sf"/>
</dbReference>
<dbReference type="GO" id="GO:0016491">
    <property type="term" value="F:oxidoreductase activity"/>
    <property type="evidence" value="ECO:0007669"/>
    <property type="project" value="UniProtKB-KW"/>
</dbReference>
<dbReference type="Gene3D" id="1.20.950.20">
    <property type="entry name" value="Transmembrane di-heme cytochromes, Chain C"/>
    <property type="match status" value="1"/>
</dbReference>
<keyword evidence="3" id="KW-0274">FAD</keyword>
<comment type="cofactor">
    <cofactor evidence="1">
        <name>FAD</name>
        <dbReference type="ChEBI" id="CHEBI:57692"/>
    </cofactor>
</comment>
<accession>A0A4R2NMG5</accession>
<dbReference type="SUPFAM" id="SSF56425">
    <property type="entry name" value="Succinate dehydrogenase/fumarate reductase flavoprotein, catalytic domain"/>
    <property type="match status" value="1"/>
</dbReference>
<dbReference type="InterPro" id="IPR012831">
    <property type="entry name" value="CobZ"/>
</dbReference>
<feature type="transmembrane region" description="Helical" evidence="5">
    <location>
        <begin position="729"/>
        <end position="750"/>
    </location>
</feature>
<gene>
    <name evidence="7" type="ORF">EV656_105107</name>
</gene>
<protein>
    <submittedName>
        <fullName evidence="7">Precorrin 3B synthase CobZ</fullName>
    </submittedName>
</protein>
<dbReference type="Pfam" id="PF00890">
    <property type="entry name" value="FAD_binding_2"/>
    <property type="match status" value="1"/>
</dbReference>
<evidence type="ECO:0000256" key="3">
    <source>
        <dbReference type="ARBA" id="ARBA00022827"/>
    </source>
</evidence>
<dbReference type="Proteomes" id="UP000295733">
    <property type="component" value="Unassembled WGS sequence"/>
</dbReference>
<keyword evidence="8" id="KW-1185">Reference proteome</keyword>
<evidence type="ECO:0000256" key="2">
    <source>
        <dbReference type="ARBA" id="ARBA00022630"/>
    </source>
</evidence>
<reference evidence="7 8" key="1">
    <citation type="submission" date="2019-03" db="EMBL/GenBank/DDBJ databases">
        <title>Genomic Encyclopedia of Type Strains, Phase IV (KMG-IV): sequencing the most valuable type-strain genomes for metagenomic binning, comparative biology and taxonomic classification.</title>
        <authorList>
            <person name="Goeker M."/>
        </authorList>
    </citation>
    <scope>NUCLEOTIDE SEQUENCE [LARGE SCALE GENOMIC DNA]</scope>
    <source>
        <strain evidence="7 8">DSM 2781</strain>
    </source>
</reference>
<evidence type="ECO:0000313" key="7">
    <source>
        <dbReference type="EMBL" id="TCP22807.1"/>
    </source>
</evidence>
<keyword evidence="2" id="KW-0285">Flavoprotein</keyword>
<dbReference type="SUPFAM" id="SSF51905">
    <property type="entry name" value="FAD/NAD(P)-binding domain"/>
    <property type="match status" value="1"/>
</dbReference>
<feature type="transmembrane region" description="Helical" evidence="5">
    <location>
        <begin position="578"/>
        <end position="602"/>
    </location>
</feature>
<dbReference type="Gene3D" id="3.90.700.10">
    <property type="entry name" value="Succinate dehydrogenase/fumarate reductase flavoprotein, catalytic domain"/>
    <property type="match status" value="1"/>
</dbReference>
<keyword evidence="5" id="KW-0812">Transmembrane</keyword>
<keyword evidence="5" id="KW-1133">Transmembrane helix</keyword>
<feature type="domain" description="FAD-dependent oxidoreductase 2 FAD-binding" evidence="6">
    <location>
        <begin position="16"/>
        <end position="439"/>
    </location>
</feature>
<dbReference type="RefSeq" id="WP_279432465.1">
    <property type="nucleotide sequence ID" value="NZ_SLXL01000005.1"/>
</dbReference>
<dbReference type="InterPro" id="IPR036188">
    <property type="entry name" value="FAD/NAD-bd_sf"/>
</dbReference>
<dbReference type="InterPro" id="IPR027477">
    <property type="entry name" value="Succ_DH/fumarate_Rdtase_cat_sf"/>
</dbReference>
<dbReference type="NCBIfam" id="TIGR02484">
    <property type="entry name" value="CitB"/>
    <property type="match status" value="1"/>
</dbReference>
<dbReference type="Gene3D" id="3.50.50.60">
    <property type="entry name" value="FAD/NAD(P)-binding domain"/>
    <property type="match status" value="1"/>
</dbReference>
<keyword evidence="5" id="KW-0472">Membrane</keyword>
<evidence type="ECO:0000256" key="5">
    <source>
        <dbReference type="SAM" id="Phobius"/>
    </source>
</evidence>
<feature type="transmembrane region" description="Helical" evidence="5">
    <location>
        <begin position="699"/>
        <end position="717"/>
    </location>
</feature>
<dbReference type="InterPro" id="IPR012830">
    <property type="entry name" value="Citrate_utilization_prot_B"/>
</dbReference>
<feature type="transmembrane region" description="Helical" evidence="5">
    <location>
        <begin position="614"/>
        <end position="641"/>
    </location>
</feature>
<dbReference type="NCBIfam" id="NF006130">
    <property type="entry name" value="PRK08274.1"/>
    <property type="match status" value="1"/>
</dbReference>
<evidence type="ECO:0000256" key="4">
    <source>
        <dbReference type="ARBA" id="ARBA00023002"/>
    </source>
</evidence>
<dbReference type="NCBIfam" id="TIGR02485">
    <property type="entry name" value="CobZ_N-term"/>
    <property type="match status" value="1"/>
</dbReference>